<reference evidence="3" key="1">
    <citation type="submission" date="2017-10" db="EMBL/GenBank/DDBJ databases">
        <title>Rapid genome shrinkage in a self-fertile nematode reveals novel sperm competition proteins.</title>
        <authorList>
            <person name="Yin D."/>
            <person name="Schwarz E.M."/>
            <person name="Thomas C.G."/>
            <person name="Felde R.L."/>
            <person name="Korf I.F."/>
            <person name="Cutter A.D."/>
            <person name="Schartner C.M."/>
            <person name="Ralston E.J."/>
            <person name="Meyer B.J."/>
            <person name="Haag E.S."/>
        </authorList>
    </citation>
    <scope>NUCLEOTIDE SEQUENCE [LARGE SCALE GENOMIC DNA]</scope>
    <source>
        <strain evidence="3">JU1422</strain>
    </source>
</reference>
<keyword evidence="3" id="KW-1185">Reference proteome</keyword>
<sequence length="233" mass="26038">MNSRFFVIFVYYFYNLCQETMCQDVCKDVSCYGDAFCHQGEVTKIDGTKMVVPQCEDKTIDDYHRDILVARNISLLVQQPDYINSNDKDMLCSGITCYGLNKCTIVPVPCLDNPQCVNSDACEDVTCFGDARCKVVNVICYANGSRCDLPRCGDKDTKDYEADVKSAIDVEALVKTPTYINSQDQGVLCQGMNCWGINTCIIVDVKKLNIVSKFLPLCDDSPTPAMLKLSILR</sequence>
<comment type="caution">
    <text evidence="2">The sequence shown here is derived from an EMBL/GenBank/DDBJ whole genome shotgun (WGS) entry which is preliminary data.</text>
</comment>
<feature type="chain" id="PRO_5013969415" description="Domain of unknown function DX domain-containing protein" evidence="1">
    <location>
        <begin position="23"/>
        <end position="233"/>
    </location>
</feature>
<dbReference type="OrthoDB" id="5823359at2759"/>
<evidence type="ECO:0000313" key="3">
    <source>
        <dbReference type="Proteomes" id="UP000230233"/>
    </source>
</evidence>
<proteinExistence type="predicted"/>
<accession>A0A2G5TLP7</accession>
<evidence type="ECO:0000313" key="2">
    <source>
        <dbReference type="EMBL" id="PIC28031.1"/>
    </source>
</evidence>
<dbReference type="EMBL" id="PDUG01000005">
    <property type="protein sequence ID" value="PIC28031.1"/>
    <property type="molecule type" value="Genomic_DNA"/>
</dbReference>
<evidence type="ECO:0008006" key="4">
    <source>
        <dbReference type="Google" id="ProtNLM"/>
    </source>
</evidence>
<feature type="signal peptide" evidence="1">
    <location>
        <begin position="1"/>
        <end position="22"/>
    </location>
</feature>
<keyword evidence="1" id="KW-0732">Signal</keyword>
<evidence type="ECO:0000256" key="1">
    <source>
        <dbReference type="SAM" id="SignalP"/>
    </source>
</evidence>
<name>A0A2G5TLP7_9PELO</name>
<organism evidence="2 3">
    <name type="scientific">Caenorhabditis nigoni</name>
    <dbReference type="NCBI Taxonomy" id="1611254"/>
    <lineage>
        <taxon>Eukaryota</taxon>
        <taxon>Metazoa</taxon>
        <taxon>Ecdysozoa</taxon>
        <taxon>Nematoda</taxon>
        <taxon>Chromadorea</taxon>
        <taxon>Rhabditida</taxon>
        <taxon>Rhabditina</taxon>
        <taxon>Rhabditomorpha</taxon>
        <taxon>Rhabditoidea</taxon>
        <taxon>Rhabditidae</taxon>
        <taxon>Peloderinae</taxon>
        <taxon>Caenorhabditis</taxon>
    </lineage>
</organism>
<gene>
    <name evidence="2" type="primary">Cni-C25E10.16</name>
    <name evidence="2" type="synonym">Cnig_chr_V.g20081</name>
    <name evidence="2" type="ORF">B9Z55_020081</name>
</gene>
<dbReference type="Proteomes" id="UP000230233">
    <property type="component" value="Chromosome V"/>
</dbReference>
<protein>
    <recommendedName>
        <fullName evidence="4">Domain of unknown function DX domain-containing protein</fullName>
    </recommendedName>
</protein>
<dbReference type="AlphaFoldDB" id="A0A2G5TLP7"/>